<gene>
    <name evidence="1" type="primary">29</name>
    <name evidence="1" type="ORF">SEA_SCHUBERT_29</name>
</gene>
<keyword evidence="2" id="KW-1185">Reference proteome</keyword>
<sequence length="121" mass="13479">MNANTLAERYGVRETNGLENGHEYHSTVDYESITLAELKARGGHISRVRILTGVWPGLGRMADISYIHGTVQGRPVAIRVDVENGIPLRNLKGEFIEWAKREGVYAKGIGLLDEGNWSILY</sequence>
<dbReference type="Proteomes" id="UP000287712">
    <property type="component" value="Segment"/>
</dbReference>
<organism evidence="1 2">
    <name type="scientific">Microbacterium phage Schubert</name>
    <dbReference type="NCBI Taxonomy" id="2500787"/>
    <lineage>
        <taxon>Viruses</taxon>
        <taxon>Duplodnaviria</taxon>
        <taxon>Heunggongvirae</taxon>
        <taxon>Uroviricota</taxon>
        <taxon>Caudoviricetes</taxon>
        <taxon>Schubertvirus</taxon>
        <taxon>Schubertvirus schubert</taxon>
    </lineage>
</organism>
<reference evidence="1 2" key="1">
    <citation type="submission" date="2018-12" db="EMBL/GenBank/DDBJ databases">
        <authorList>
            <person name="Lauer M.J."/>
            <person name="Adewumi O.M."/>
            <person name="Alachi P."/>
            <person name="Anderson S.J."/>
            <person name="Bakarey A.S."/>
            <person name="Beyer A.R."/>
            <person name="Biederman W.H."/>
            <person name="Bollivar D.W."/>
            <person name="Butela K.A."/>
            <person name="Byrum C.A."/>
            <person name="Caughron J.E."/>
            <person name="Coleman S.T."/>
            <person name="Collins D.P."/>
            <person name="Cresawn S.G."/>
            <person name="Dougan K.E."/>
            <person name="Duffy I."/>
            <person name="Eivazova E.R."/>
            <person name="Engstrom E.M."/>
            <person name="Fallest-Strobl P.C."/>
            <person name="Godde J.S."/>
            <person name="Gogarten J.P."/>
            <person name="Hammer B.W."/>
            <person name="Heller D.M."/>
            <person name="Lee J.S."/>
            <person name="Leonard J.E."/>
            <person name="Long J.A."/>
            <person name="Mastrapaolo M.D."/>
            <person name="Mathur V."/>
            <person name="Mesich B.L."/>
            <person name="Mitchell J.C."/>
            <person name="Moore R."/>
            <person name="Pandey S."/>
            <person name="Pollack M.J."/>
            <person name="Popolizio T.R."/>
            <person name="Porter M.L."/>
            <person name="Reid N.M."/>
            <person name="Salvitti L.R."/>
            <person name="Sayre B.L."/>
            <person name="Schrock T.A."/>
            <person name="Sconiers W.B."/>
            <person name="Sheehy R."/>
            <person name="Shows K.H."/>
            <person name="Sprangers S.A."/>
            <person name="Sprenkle A.B."/>
            <person name="Swerdlow S.J."/>
            <person name="Theoret J.R."/>
            <person name="Thompson K.M."/>
            <person name="Tibbetts T.J."/>
            <person name="Tigges M."/>
            <person name="Van A.R."/>
            <person name="Washington J.M."/>
            <person name="Windsor E.J."/>
            <person name="Wingfield D.L."/>
            <person name="Yoon E.J."/>
            <person name="Garlena R.A."/>
            <person name="Russell D.A."/>
            <person name="Pope W.H."/>
            <person name="Jacobs-Sera D."/>
            <person name="Hatfull G.F."/>
        </authorList>
    </citation>
    <scope>NUCLEOTIDE SEQUENCE [LARGE SCALE GENOMIC DNA]</scope>
</reference>
<evidence type="ECO:0000313" key="2">
    <source>
        <dbReference type="Proteomes" id="UP000287712"/>
    </source>
</evidence>
<accession>A0A3Q9RAT1</accession>
<name>A0A3Q9RAT1_9CAUD</name>
<dbReference type="KEGG" id="vg:55010208"/>
<evidence type="ECO:0000313" key="1">
    <source>
        <dbReference type="EMBL" id="AZV01736.1"/>
    </source>
</evidence>
<dbReference type="RefSeq" id="YP_009818861.1">
    <property type="nucleotide sequence ID" value="NC_048144.1"/>
</dbReference>
<proteinExistence type="predicted"/>
<dbReference type="GeneID" id="55010208"/>
<protein>
    <submittedName>
        <fullName evidence="1">Uncharacterized protein</fullName>
    </submittedName>
</protein>
<dbReference type="EMBL" id="MK308637">
    <property type="protein sequence ID" value="AZV01736.1"/>
    <property type="molecule type" value="Genomic_DNA"/>
</dbReference>